<evidence type="ECO:0000313" key="1">
    <source>
        <dbReference type="EMBL" id="KPC53406.1"/>
    </source>
</evidence>
<dbReference type="Proteomes" id="UP000037939">
    <property type="component" value="Unassembled WGS sequence"/>
</dbReference>
<accession>A0A0N0GP68</accession>
<evidence type="ECO:0000313" key="2">
    <source>
        <dbReference type="Proteomes" id="UP000037939"/>
    </source>
</evidence>
<name>A0A0N0GP68_9NEIS</name>
<organism evidence="1 2">
    <name type="scientific">Amantichitinum ursilacus</name>
    <dbReference type="NCBI Taxonomy" id="857265"/>
    <lineage>
        <taxon>Bacteria</taxon>
        <taxon>Pseudomonadati</taxon>
        <taxon>Pseudomonadota</taxon>
        <taxon>Betaproteobacteria</taxon>
        <taxon>Neisseriales</taxon>
        <taxon>Chitinibacteraceae</taxon>
        <taxon>Amantichitinum</taxon>
    </lineage>
</organism>
<reference evidence="1 2" key="1">
    <citation type="submission" date="2015-07" db="EMBL/GenBank/DDBJ databases">
        <title>Draft genome sequence of the Amantichitinum ursilacus IGB-41, a new chitin-degrading bacterium.</title>
        <authorList>
            <person name="Kirstahler P."/>
            <person name="Guenther M."/>
            <person name="Grumaz C."/>
            <person name="Rupp S."/>
            <person name="Zibek S."/>
            <person name="Sohn K."/>
        </authorList>
    </citation>
    <scope>NUCLEOTIDE SEQUENCE [LARGE SCALE GENOMIC DNA]</scope>
    <source>
        <strain evidence="1 2">IGB-41</strain>
    </source>
</reference>
<dbReference type="AlphaFoldDB" id="A0A0N0GP68"/>
<keyword evidence="2" id="KW-1185">Reference proteome</keyword>
<sequence length="122" mass="14042">MRNKCVKQAMRMFIVTRRNHAHPMLRSNEAASQADSSHYLSREGKETRFLGLRPTEVPRSGSWAIEVTDGPLRLLTYGPPGERRIREWGRLSFGYFFFGEAKKNDVLPGTPGYQNMRRRLSG</sequence>
<dbReference type="EMBL" id="LAQT01000007">
    <property type="protein sequence ID" value="KPC53406.1"/>
    <property type="molecule type" value="Genomic_DNA"/>
</dbReference>
<comment type="caution">
    <text evidence="1">The sequence shown here is derived from an EMBL/GenBank/DDBJ whole genome shotgun (WGS) entry which is preliminary data.</text>
</comment>
<protein>
    <submittedName>
        <fullName evidence="1">Uncharacterized protein</fullName>
    </submittedName>
</protein>
<gene>
    <name evidence="1" type="ORF">WG78_09960</name>
</gene>
<dbReference type="STRING" id="857265.WG78_09960"/>
<proteinExistence type="predicted"/>